<name>B3QUM8_CHLT3</name>
<dbReference type="PIRSF" id="PIRSF000705">
    <property type="entry name" value="DNK"/>
    <property type="match status" value="1"/>
</dbReference>
<reference evidence="4 5" key="1">
    <citation type="submission" date="2008-06" db="EMBL/GenBank/DDBJ databases">
        <title>Complete sequence of Chloroherpeton thalassium ATCC 35110.</title>
        <authorList>
            <consortium name="US DOE Joint Genome Institute"/>
            <person name="Lucas S."/>
            <person name="Copeland A."/>
            <person name="Lapidus A."/>
            <person name="Glavina del Rio T."/>
            <person name="Dalin E."/>
            <person name="Tice H."/>
            <person name="Bruce D."/>
            <person name="Goodwin L."/>
            <person name="Pitluck S."/>
            <person name="Schmutz J."/>
            <person name="Larimer F."/>
            <person name="Land M."/>
            <person name="Hauser L."/>
            <person name="Kyrpides N."/>
            <person name="Mikhailova N."/>
            <person name="Liu Z."/>
            <person name="Li T."/>
            <person name="Zhao F."/>
            <person name="Overmann J."/>
            <person name="Bryant D.A."/>
            <person name="Richardson P."/>
        </authorList>
    </citation>
    <scope>NUCLEOTIDE SEQUENCE [LARGE SCALE GENOMIC DNA]</scope>
    <source>
        <strain evidence="5">ATCC 35110 / GB-78</strain>
    </source>
</reference>
<keyword evidence="4" id="KW-0808">Transferase</keyword>
<keyword evidence="4" id="KW-0418">Kinase</keyword>
<dbReference type="GO" id="GO:0005737">
    <property type="term" value="C:cytoplasm"/>
    <property type="evidence" value="ECO:0007669"/>
    <property type="project" value="TreeGrafter"/>
</dbReference>
<feature type="binding site" evidence="2">
    <location>
        <begin position="15"/>
        <end position="23"/>
    </location>
    <ligand>
        <name>ATP</name>
        <dbReference type="ChEBI" id="CHEBI:30616"/>
    </ligand>
</feature>
<feature type="binding site" evidence="2">
    <location>
        <begin position="185"/>
        <end position="187"/>
    </location>
    <ligand>
        <name>ATP</name>
        <dbReference type="ChEBI" id="CHEBI:30616"/>
    </ligand>
</feature>
<evidence type="ECO:0000256" key="2">
    <source>
        <dbReference type="PIRSR" id="PIRSR000705-3"/>
    </source>
</evidence>
<dbReference type="InterPro" id="IPR050566">
    <property type="entry name" value="Deoxyribonucleoside_kinase"/>
</dbReference>
<evidence type="ECO:0000256" key="1">
    <source>
        <dbReference type="PIRSR" id="PIRSR000705-1"/>
    </source>
</evidence>
<feature type="domain" description="Deoxynucleoside kinase" evidence="3">
    <location>
        <begin position="11"/>
        <end position="198"/>
    </location>
</feature>
<sequence>MSFEARRLKYIAIEGVIGVGKTSLAKKLSEKCGHRLLLEEFEENPFLASFYQNPQCFALPAQLFFLLRRYKQQHQISEISLAANGLISDYSFQKNDIFAKTTLNKEEFSLYSAYAEILQANIPKPDLVVYLQSTPERLIKNIHQRARRYEHCIESPYIKKLHAAYNEFFFAFASSNQCVIDVSQLDFVENPRDFERLYRIIFCGDMNDKLVIKKPE</sequence>
<dbReference type="PANTHER" id="PTHR10513:SF46">
    <property type="entry name" value="DEOXYGUANOSINE KINASE"/>
    <property type="match status" value="1"/>
</dbReference>
<dbReference type="Gene3D" id="3.40.50.300">
    <property type="entry name" value="P-loop containing nucleotide triphosphate hydrolases"/>
    <property type="match status" value="1"/>
</dbReference>
<accession>B3QUM8</accession>
<proteinExistence type="predicted"/>
<dbReference type="KEGG" id="cts:Ctha_0463"/>
<keyword evidence="2" id="KW-0067">ATP-binding</keyword>
<dbReference type="SUPFAM" id="SSF52540">
    <property type="entry name" value="P-loop containing nucleoside triphosphate hydrolases"/>
    <property type="match status" value="1"/>
</dbReference>
<dbReference type="eggNOG" id="COG1428">
    <property type="taxonomic scope" value="Bacteria"/>
</dbReference>
<keyword evidence="2" id="KW-0547">Nucleotide-binding</keyword>
<evidence type="ECO:0000313" key="4">
    <source>
        <dbReference type="EMBL" id="ACF12934.1"/>
    </source>
</evidence>
<evidence type="ECO:0000259" key="3">
    <source>
        <dbReference type="Pfam" id="PF01712"/>
    </source>
</evidence>
<dbReference type="GO" id="GO:0005524">
    <property type="term" value="F:ATP binding"/>
    <property type="evidence" value="ECO:0007669"/>
    <property type="project" value="UniProtKB-KW"/>
</dbReference>
<dbReference type="InterPro" id="IPR027417">
    <property type="entry name" value="P-loop_NTPase"/>
</dbReference>
<dbReference type="AlphaFoldDB" id="B3QUM8"/>
<dbReference type="CDD" id="cd01673">
    <property type="entry name" value="dNK"/>
    <property type="match status" value="1"/>
</dbReference>
<feature type="active site" description="Proton acceptor" evidence="1">
    <location>
        <position position="89"/>
    </location>
</feature>
<dbReference type="HOGENOM" id="CLU_030466_2_0_10"/>
<gene>
    <name evidence="4" type="ordered locus">Ctha_0463</name>
</gene>
<dbReference type="PANTHER" id="PTHR10513">
    <property type="entry name" value="DEOXYNUCLEOSIDE KINASE"/>
    <property type="match status" value="1"/>
</dbReference>
<dbReference type="InterPro" id="IPR002624">
    <property type="entry name" value="DCK/DGK"/>
</dbReference>
<keyword evidence="5" id="KW-1185">Reference proteome</keyword>
<dbReference type="EMBL" id="CP001100">
    <property type="protein sequence ID" value="ACF12934.1"/>
    <property type="molecule type" value="Genomic_DNA"/>
</dbReference>
<dbReference type="InterPro" id="IPR031314">
    <property type="entry name" value="DNK_dom"/>
</dbReference>
<dbReference type="GO" id="GO:0019136">
    <property type="term" value="F:deoxynucleoside kinase activity"/>
    <property type="evidence" value="ECO:0007669"/>
    <property type="project" value="InterPro"/>
</dbReference>
<organism evidence="4 5">
    <name type="scientific">Chloroherpeton thalassium (strain ATCC 35110 / GB-78)</name>
    <dbReference type="NCBI Taxonomy" id="517418"/>
    <lineage>
        <taxon>Bacteria</taxon>
        <taxon>Pseudomonadati</taxon>
        <taxon>Chlorobiota</taxon>
        <taxon>Chlorobiia</taxon>
        <taxon>Chlorobiales</taxon>
        <taxon>Chloroherpetonaceae</taxon>
        <taxon>Chloroherpeton</taxon>
    </lineage>
</organism>
<dbReference type="STRING" id="517418.Ctha_0463"/>
<dbReference type="RefSeq" id="WP_012499018.1">
    <property type="nucleotide sequence ID" value="NC_011026.1"/>
</dbReference>
<dbReference type="Proteomes" id="UP000001208">
    <property type="component" value="Chromosome"/>
</dbReference>
<dbReference type="Pfam" id="PF01712">
    <property type="entry name" value="dNK"/>
    <property type="match status" value="1"/>
</dbReference>
<protein>
    <submittedName>
        <fullName evidence="4">Deoxynucleoside kinase</fullName>
    </submittedName>
</protein>
<evidence type="ECO:0000313" key="5">
    <source>
        <dbReference type="Proteomes" id="UP000001208"/>
    </source>
</evidence>